<feature type="transmembrane region" description="Helical" evidence="2">
    <location>
        <begin position="283"/>
        <end position="307"/>
    </location>
</feature>
<evidence type="ECO:0000256" key="2">
    <source>
        <dbReference type="SAM" id="Phobius"/>
    </source>
</evidence>
<feature type="region of interest" description="Disordered" evidence="1">
    <location>
        <begin position="348"/>
        <end position="378"/>
    </location>
</feature>
<evidence type="ECO:0000313" key="3">
    <source>
        <dbReference type="EMBL" id="KAK5059689.1"/>
    </source>
</evidence>
<protein>
    <recommendedName>
        <fullName evidence="5">Wax synthase domain-containing protein</fullName>
    </recommendedName>
</protein>
<gene>
    <name evidence="3" type="ORF">LTR84_009572</name>
</gene>
<dbReference type="RefSeq" id="XP_064709510.1">
    <property type="nucleotide sequence ID" value="XM_064853111.1"/>
</dbReference>
<feature type="region of interest" description="Disordered" evidence="1">
    <location>
        <begin position="119"/>
        <end position="142"/>
    </location>
</feature>
<accession>A0AAV9NJT9</accession>
<keyword evidence="4" id="KW-1185">Reference proteome</keyword>
<proteinExistence type="predicted"/>
<evidence type="ECO:0000313" key="4">
    <source>
        <dbReference type="Proteomes" id="UP001358417"/>
    </source>
</evidence>
<organism evidence="3 4">
    <name type="scientific">Exophiala bonariae</name>
    <dbReference type="NCBI Taxonomy" id="1690606"/>
    <lineage>
        <taxon>Eukaryota</taxon>
        <taxon>Fungi</taxon>
        <taxon>Dikarya</taxon>
        <taxon>Ascomycota</taxon>
        <taxon>Pezizomycotina</taxon>
        <taxon>Eurotiomycetes</taxon>
        <taxon>Chaetothyriomycetidae</taxon>
        <taxon>Chaetothyriales</taxon>
        <taxon>Herpotrichiellaceae</taxon>
        <taxon>Exophiala</taxon>
    </lineage>
</organism>
<feature type="transmembrane region" description="Helical" evidence="2">
    <location>
        <begin position="28"/>
        <end position="44"/>
    </location>
</feature>
<feature type="compositionally biased region" description="Polar residues" evidence="1">
    <location>
        <begin position="357"/>
        <end position="368"/>
    </location>
</feature>
<keyword evidence="2" id="KW-0472">Membrane</keyword>
<keyword evidence="2" id="KW-1133">Transmembrane helix</keyword>
<dbReference type="Proteomes" id="UP001358417">
    <property type="component" value="Unassembled WGS sequence"/>
</dbReference>
<feature type="transmembrane region" description="Helical" evidence="2">
    <location>
        <begin position="387"/>
        <end position="407"/>
    </location>
</feature>
<reference evidence="3 4" key="1">
    <citation type="submission" date="2023-08" db="EMBL/GenBank/DDBJ databases">
        <title>Black Yeasts Isolated from many extreme environments.</title>
        <authorList>
            <person name="Coleine C."/>
            <person name="Stajich J.E."/>
            <person name="Selbmann L."/>
        </authorList>
    </citation>
    <scope>NUCLEOTIDE SEQUENCE [LARGE SCALE GENOMIC DNA]</scope>
    <source>
        <strain evidence="3 4">CCFEE 5792</strain>
    </source>
</reference>
<name>A0AAV9NJT9_9EURO</name>
<evidence type="ECO:0000256" key="1">
    <source>
        <dbReference type="SAM" id="MobiDB-lite"/>
    </source>
</evidence>
<feature type="transmembrane region" description="Helical" evidence="2">
    <location>
        <begin position="186"/>
        <end position="207"/>
    </location>
</feature>
<dbReference type="EMBL" id="JAVRRD010000004">
    <property type="protein sequence ID" value="KAK5059689.1"/>
    <property type="molecule type" value="Genomic_DNA"/>
</dbReference>
<feature type="transmembrane region" description="Helical" evidence="2">
    <location>
        <begin position="219"/>
        <end position="240"/>
    </location>
</feature>
<dbReference type="AlphaFoldDB" id="A0AAV9NJT9"/>
<evidence type="ECO:0008006" key="5">
    <source>
        <dbReference type="Google" id="ProtNLM"/>
    </source>
</evidence>
<sequence>MVPNAIPHSLSLSQHQSISQPEAQLQDYLPFALLPILIITALAAPPFYGRGIIFASLIILTDYLSLVSPWPPNAGSTRPSRYGNASSWLLVLPVLEKLLLHVPEQDFWRINDLTDDAVHTSRGTKDNSSPSNHRQPAPPPPWTWRKLRWAGSLASTPRGVGWNFASHRVKNAYDAMRRKKISRFSFVRSSLARAFFSYLALDSVLVFGQDLSVPITWKANWITIRDILVAEFFMFVCTYASMTMQFESLAAISVGLGFSRPEPVLGFGNFIVQRLHITNKSPAASLIILTTAFGISNFFHIVCLAVIRDENLTLQSLITDMSLFFMTQPVAACMEALAIHIYSKCHPTHSNEHGESETITTRKMNGSGKQPHAASGGNPSPVLRAVGYLWVVTWFSVTGWGFTRAYIAVGVRDWQIPLSLWRALLDRNR</sequence>
<keyword evidence="2" id="KW-0812">Transmembrane</keyword>
<dbReference type="GeneID" id="89977730"/>
<comment type="caution">
    <text evidence="3">The sequence shown here is derived from an EMBL/GenBank/DDBJ whole genome shotgun (WGS) entry which is preliminary data.</text>
</comment>